<dbReference type="GO" id="GO:1990817">
    <property type="term" value="F:poly(A) RNA polymerase activity"/>
    <property type="evidence" value="ECO:0007669"/>
    <property type="project" value="UniProtKB-UniRule"/>
</dbReference>
<comment type="function">
    <text evidence="7">Adds poly(A) tail to the 3' end of many RNAs, which usually targets these RNAs for decay. Plays a significant role in the global control of gene expression, through influencing the rate of transcript degradation, and in the general RNA quality control.</text>
</comment>
<evidence type="ECO:0000256" key="5">
    <source>
        <dbReference type="ARBA" id="ARBA00022884"/>
    </source>
</evidence>
<feature type="active site" evidence="7">
    <location>
        <position position="78"/>
    </location>
</feature>
<dbReference type="OrthoDB" id="9805698at2"/>
<evidence type="ECO:0000313" key="14">
    <source>
        <dbReference type="Proteomes" id="UP000311008"/>
    </source>
</evidence>
<feature type="domain" description="Poly A polymerase head" evidence="10">
    <location>
        <begin position="58"/>
        <end position="185"/>
    </location>
</feature>
<feature type="active site" evidence="7">
    <location>
        <position position="154"/>
    </location>
</feature>
<dbReference type="Gene3D" id="1.10.3090.10">
    <property type="entry name" value="cca-adding enzyme, domain 2"/>
    <property type="match status" value="1"/>
</dbReference>
<dbReference type="Pfam" id="PF01743">
    <property type="entry name" value="PolyA_pol"/>
    <property type="match status" value="1"/>
</dbReference>
<dbReference type="InterPro" id="IPR010206">
    <property type="entry name" value="PolA_pol_I"/>
</dbReference>
<dbReference type="SUPFAM" id="SSF81891">
    <property type="entry name" value="Poly A polymerase C-terminal region-like"/>
    <property type="match status" value="1"/>
</dbReference>
<dbReference type="GO" id="GO:0005524">
    <property type="term" value="F:ATP binding"/>
    <property type="evidence" value="ECO:0007669"/>
    <property type="project" value="UniProtKB-UniRule"/>
</dbReference>
<feature type="domain" description="tRNA nucleotidyltransferase/poly(A) polymerase RNA and SrmB- binding" evidence="12">
    <location>
        <begin position="212"/>
        <end position="272"/>
    </location>
</feature>
<feature type="domain" description="Polymerase A arginine-rich C-terminal" evidence="11">
    <location>
        <begin position="326"/>
        <end position="440"/>
    </location>
</feature>
<dbReference type="PANTHER" id="PTHR43051:SF1">
    <property type="entry name" value="POLYNUCLEOTIDE ADENYLYLTRANSFERASE FAMILY PROTEIN"/>
    <property type="match status" value="1"/>
</dbReference>
<evidence type="ECO:0000256" key="1">
    <source>
        <dbReference type="ARBA" id="ARBA00022664"/>
    </source>
</evidence>
<gene>
    <name evidence="7 13" type="primary">pcnB</name>
    <name evidence="13" type="ORF">FIU01_10080</name>
</gene>
<keyword evidence="5 7" id="KW-0694">RNA-binding</keyword>
<dbReference type="AlphaFoldDB" id="A0A5B8CU59"/>
<evidence type="ECO:0000256" key="8">
    <source>
        <dbReference type="RuleBase" id="RU003953"/>
    </source>
</evidence>
<dbReference type="InterPro" id="IPR002646">
    <property type="entry name" value="PolA_pol_head_dom"/>
</dbReference>
<dbReference type="Proteomes" id="UP000311008">
    <property type="component" value="Chromosome"/>
</dbReference>
<evidence type="ECO:0000259" key="12">
    <source>
        <dbReference type="Pfam" id="PF12627"/>
    </source>
</evidence>
<dbReference type="InterPro" id="IPR032828">
    <property type="entry name" value="PolyA_RNA-bd"/>
</dbReference>
<keyword evidence="13" id="KW-0548">Nucleotidyltransferase</keyword>
<evidence type="ECO:0000256" key="6">
    <source>
        <dbReference type="ARBA" id="ARBA00023163"/>
    </source>
</evidence>
<dbReference type="GO" id="GO:0003723">
    <property type="term" value="F:RNA binding"/>
    <property type="evidence" value="ECO:0007669"/>
    <property type="project" value="UniProtKB-UniRule"/>
</dbReference>
<feature type="active site" evidence="7">
    <location>
        <position position="76"/>
    </location>
</feature>
<reference evidence="14" key="1">
    <citation type="journal article" date="2019" name="ISME J.">
        <title>Evolution in action: habitat transition from sediment to the pelagial leads to genome streamlining in Methylophilaceae.</title>
        <authorList>
            <person name="Salcher M."/>
            <person name="Schaefle D."/>
            <person name="Kaspar M."/>
            <person name="Neuenschwander S.M."/>
            <person name="Ghai R."/>
        </authorList>
    </citation>
    <scope>NUCLEOTIDE SEQUENCE [LARGE SCALE GENOMIC DNA]</scope>
    <source>
        <strain evidence="14">MMS-M-51</strain>
    </source>
</reference>
<dbReference type="GO" id="GO:0006397">
    <property type="term" value="P:mRNA processing"/>
    <property type="evidence" value="ECO:0007669"/>
    <property type="project" value="UniProtKB-KW"/>
</dbReference>
<keyword evidence="6 7" id="KW-0804">Transcription</keyword>
<evidence type="ECO:0000256" key="4">
    <source>
        <dbReference type="ARBA" id="ARBA00022840"/>
    </source>
</evidence>
<dbReference type="KEGG" id="mmec:FIU01_10080"/>
<keyword evidence="1 7" id="KW-0507">mRNA processing</keyword>
<evidence type="ECO:0000256" key="9">
    <source>
        <dbReference type="SAM" id="MobiDB-lite"/>
    </source>
</evidence>
<evidence type="ECO:0000259" key="10">
    <source>
        <dbReference type="Pfam" id="PF01743"/>
    </source>
</evidence>
<name>A0A5B8CU59_9PROT</name>
<comment type="similarity">
    <text evidence="7 8">Belongs to the tRNA nucleotidyltransferase/poly(A) polymerase family.</text>
</comment>
<keyword evidence="3 7" id="KW-0547">Nucleotide-binding</keyword>
<dbReference type="NCBIfam" id="TIGR01942">
    <property type="entry name" value="pcnB"/>
    <property type="match status" value="1"/>
</dbReference>
<dbReference type="PANTHER" id="PTHR43051">
    <property type="entry name" value="POLYNUCLEOTIDE ADENYLYLTRANSFERASE FAMILY PROTEIN"/>
    <property type="match status" value="1"/>
</dbReference>
<evidence type="ECO:0000256" key="2">
    <source>
        <dbReference type="ARBA" id="ARBA00022679"/>
    </source>
</evidence>
<sequence>MIKQFLQKVFRRRVNVNTHTQLPAAQIIQAGKHKINQKHISQAALKTCDQLQKAGFQAYIVGGAVRDLLLNHPPKDFDVATNATPEQVHKVFRRSRIIGRRFRLVHVLWGHETIEVSTFRGHHLSEGDAETNDSGRIIRDNVFGSIEEDSVRRDFTANALYYDPKRQEVLDFHHGVADIRAKTLRMIGDPLKRYQEDPVRMLRAVRLSAKLGLKLERETEAPIRKLANLLEDVPPSRLFDEMLKLFLSGHAIESINALRAQQLHHGLLPLLDVVLEQPMGEKFVMLALKNTDERIQAGKSSNPSFLFATLLWHEVLLAWQENQKRGEHMIPALHEAMNEVIDKQAEKMAIHNRYTATMKEIWVMQPRFEQRSGKRPYALLTNPKYRAGYDFLLLRCASGELPQALGDWWTRFADAGTDERTAMLLPESGPKKRRRKPRKKTSVGGEAV</sequence>
<dbReference type="InterPro" id="IPR025866">
    <property type="entry name" value="PolyA_pol_arg_C_dom"/>
</dbReference>
<dbReference type="HAMAP" id="MF_00957">
    <property type="entry name" value="PolyA_pol"/>
    <property type="match status" value="1"/>
</dbReference>
<dbReference type="GO" id="GO:0043633">
    <property type="term" value="P:polyadenylation-dependent RNA catabolic process"/>
    <property type="evidence" value="ECO:0007669"/>
    <property type="project" value="InterPro"/>
</dbReference>
<feature type="region of interest" description="Disordered" evidence="9">
    <location>
        <begin position="423"/>
        <end position="448"/>
    </location>
</feature>
<protein>
    <recommendedName>
        <fullName evidence="7">Poly(A) polymerase I</fullName>
        <shortName evidence="7">PAP I</shortName>
        <ecNumber evidence="7">2.7.7.19</ecNumber>
    </recommendedName>
</protein>
<dbReference type="CDD" id="cd05398">
    <property type="entry name" value="NT_ClassII-CCAase"/>
    <property type="match status" value="1"/>
</dbReference>
<feature type="compositionally biased region" description="Basic residues" evidence="9">
    <location>
        <begin position="431"/>
        <end position="441"/>
    </location>
</feature>
<keyword evidence="14" id="KW-1185">Reference proteome</keyword>
<proteinExistence type="inferred from homology"/>
<comment type="catalytic activity">
    <reaction evidence="7">
        <text>RNA(n) + ATP = RNA(n)-3'-adenine ribonucleotide + diphosphate</text>
        <dbReference type="Rhea" id="RHEA:11332"/>
        <dbReference type="Rhea" id="RHEA-COMP:14527"/>
        <dbReference type="Rhea" id="RHEA-COMP:17347"/>
        <dbReference type="ChEBI" id="CHEBI:30616"/>
        <dbReference type="ChEBI" id="CHEBI:33019"/>
        <dbReference type="ChEBI" id="CHEBI:140395"/>
        <dbReference type="ChEBI" id="CHEBI:173115"/>
        <dbReference type="EC" id="2.7.7.19"/>
    </reaction>
</comment>
<dbReference type="Pfam" id="PF12626">
    <property type="entry name" value="PolyA_pol_arg_C"/>
    <property type="match status" value="1"/>
</dbReference>
<organism evidence="13 14">
    <name type="scientific">Methylophilus medardicus</name>
    <dbReference type="NCBI Taxonomy" id="2588534"/>
    <lineage>
        <taxon>Bacteria</taxon>
        <taxon>Pseudomonadati</taxon>
        <taxon>Pseudomonadota</taxon>
        <taxon>Betaproteobacteria</taxon>
        <taxon>Nitrosomonadales</taxon>
        <taxon>Methylophilaceae</taxon>
        <taxon>Methylophilus</taxon>
    </lineage>
</organism>
<evidence type="ECO:0000313" key="13">
    <source>
        <dbReference type="EMBL" id="QDC44831.1"/>
    </source>
</evidence>
<dbReference type="EMBL" id="CP040946">
    <property type="protein sequence ID" value="QDC44831.1"/>
    <property type="molecule type" value="Genomic_DNA"/>
</dbReference>
<dbReference type="EC" id="2.7.7.19" evidence="7"/>
<dbReference type="Gene3D" id="3.30.460.10">
    <property type="entry name" value="Beta Polymerase, domain 2"/>
    <property type="match status" value="1"/>
</dbReference>
<evidence type="ECO:0000259" key="11">
    <source>
        <dbReference type="Pfam" id="PF12626"/>
    </source>
</evidence>
<dbReference type="InterPro" id="IPR052191">
    <property type="entry name" value="tRNA_ntf/polyA_polymerase_I"/>
</dbReference>
<keyword evidence="2 7" id="KW-0808">Transferase</keyword>
<keyword evidence="4 7" id="KW-0067">ATP-binding</keyword>
<dbReference type="RefSeq" id="WP_140004161.1">
    <property type="nucleotide sequence ID" value="NZ_CP040946.1"/>
</dbReference>
<dbReference type="SUPFAM" id="SSF81301">
    <property type="entry name" value="Nucleotidyltransferase"/>
    <property type="match status" value="1"/>
</dbReference>
<evidence type="ECO:0000256" key="3">
    <source>
        <dbReference type="ARBA" id="ARBA00022741"/>
    </source>
</evidence>
<accession>A0A5B8CU59</accession>
<dbReference type="InterPro" id="IPR043519">
    <property type="entry name" value="NT_sf"/>
</dbReference>
<evidence type="ECO:0000256" key="7">
    <source>
        <dbReference type="HAMAP-Rule" id="MF_00957"/>
    </source>
</evidence>
<dbReference type="Pfam" id="PF12627">
    <property type="entry name" value="PolyA_pol_RNAbd"/>
    <property type="match status" value="1"/>
</dbReference>